<sequence>MAALARQLLGRRDAAGLAHHATGRRTEGWPVGDAGLPLPDTSERNSPLGRTSTGSAPTDWPREAIGDAQDPCLIRFKSYFLGEHDIAQDQATHRNEAPPCPEPPVFVDLVDVAGRSQPDAVPLSGIAPHDVEISFPIEFDPLLGRKPRTQQSQRSTLNRFLLLCCLIKPTNGQAPVGPRADATDPFLHRCSPAH</sequence>
<organism evidence="2 3">
    <name type="scientific">Bradyrhizobium yuanmingense</name>
    <dbReference type="NCBI Taxonomy" id="108015"/>
    <lineage>
        <taxon>Bacteria</taxon>
        <taxon>Pseudomonadati</taxon>
        <taxon>Pseudomonadota</taxon>
        <taxon>Alphaproteobacteria</taxon>
        <taxon>Hyphomicrobiales</taxon>
        <taxon>Nitrobacteraceae</taxon>
        <taxon>Bradyrhizobium</taxon>
    </lineage>
</organism>
<name>A0ABV4GNI4_9BRAD</name>
<dbReference type="EMBL" id="JBGBZN010000002">
    <property type="protein sequence ID" value="MEY9473261.1"/>
    <property type="molecule type" value="Genomic_DNA"/>
</dbReference>
<accession>A0ABV4GNI4</accession>
<evidence type="ECO:0000256" key="1">
    <source>
        <dbReference type="SAM" id="MobiDB-lite"/>
    </source>
</evidence>
<evidence type="ECO:0000313" key="3">
    <source>
        <dbReference type="Proteomes" id="UP001565474"/>
    </source>
</evidence>
<keyword evidence="3" id="KW-1185">Reference proteome</keyword>
<comment type="caution">
    <text evidence="2">The sequence shown here is derived from an EMBL/GenBank/DDBJ whole genome shotgun (WGS) entry which is preliminary data.</text>
</comment>
<protein>
    <submittedName>
        <fullName evidence="2">Uncharacterized protein</fullName>
    </submittedName>
</protein>
<gene>
    <name evidence="2" type="ORF">ABH992_005660</name>
</gene>
<dbReference type="Proteomes" id="UP001565474">
    <property type="component" value="Unassembled WGS sequence"/>
</dbReference>
<feature type="region of interest" description="Disordered" evidence="1">
    <location>
        <begin position="19"/>
        <end position="64"/>
    </location>
</feature>
<reference evidence="2 3" key="1">
    <citation type="submission" date="2024-07" db="EMBL/GenBank/DDBJ databases">
        <title>Genomic Encyclopedia of Type Strains, Phase V (KMG-V): Genome sequencing to study the core and pangenomes of soil and plant-associated prokaryotes.</title>
        <authorList>
            <person name="Whitman W."/>
        </authorList>
    </citation>
    <scope>NUCLEOTIDE SEQUENCE [LARGE SCALE GENOMIC DNA]</scope>
    <source>
        <strain evidence="2 3">USDA 222</strain>
    </source>
</reference>
<feature type="compositionally biased region" description="Polar residues" evidence="1">
    <location>
        <begin position="44"/>
        <end position="56"/>
    </location>
</feature>
<evidence type="ECO:0000313" key="2">
    <source>
        <dbReference type="EMBL" id="MEY9473261.1"/>
    </source>
</evidence>
<proteinExistence type="predicted"/>